<feature type="transmembrane region" description="Helical" evidence="9">
    <location>
        <begin position="155"/>
        <end position="176"/>
    </location>
</feature>
<dbReference type="PANTHER" id="PTHR24243:SF208">
    <property type="entry name" value="PYROKININ-1 RECEPTOR"/>
    <property type="match status" value="1"/>
</dbReference>
<keyword evidence="7 8" id="KW-0807">Transducer</keyword>
<evidence type="ECO:0000256" key="5">
    <source>
        <dbReference type="ARBA" id="ARBA00023136"/>
    </source>
</evidence>
<feature type="transmembrane region" description="Helical" evidence="9">
    <location>
        <begin position="30"/>
        <end position="57"/>
    </location>
</feature>
<keyword evidence="11" id="KW-1185">Reference proteome</keyword>
<evidence type="ECO:0000256" key="9">
    <source>
        <dbReference type="SAM" id="Phobius"/>
    </source>
</evidence>
<keyword evidence="6 8" id="KW-0675">Receptor</keyword>
<dbReference type="PANTHER" id="PTHR24243">
    <property type="entry name" value="G-PROTEIN COUPLED RECEPTOR"/>
    <property type="match status" value="1"/>
</dbReference>
<comment type="subcellular location">
    <subcellularLocation>
        <location evidence="1">Membrane</location>
        <topology evidence="1">Multi-pass membrane protein</topology>
    </subcellularLocation>
</comment>
<feature type="transmembrane region" description="Helical" evidence="9">
    <location>
        <begin position="215"/>
        <end position="237"/>
    </location>
</feature>
<keyword evidence="3 9" id="KW-1133">Transmembrane helix</keyword>
<dbReference type="InterPro" id="IPR017452">
    <property type="entry name" value="GPCR_Rhodpsn_7TM"/>
</dbReference>
<dbReference type="Pfam" id="PF00001">
    <property type="entry name" value="7tm_1"/>
    <property type="match status" value="1"/>
</dbReference>
<dbReference type="OMA" id="RYRHAFY"/>
<protein>
    <submittedName>
        <fullName evidence="12">Neuropeptides capa receptor-like</fullName>
    </submittedName>
</protein>
<dbReference type="KEGG" id="aplc:110977136"/>
<feature type="transmembrane region" description="Helical" evidence="9">
    <location>
        <begin position="69"/>
        <end position="87"/>
    </location>
</feature>
<keyword evidence="5 9" id="KW-0472">Membrane</keyword>
<evidence type="ECO:0000256" key="2">
    <source>
        <dbReference type="ARBA" id="ARBA00022692"/>
    </source>
</evidence>
<reference evidence="12" key="1">
    <citation type="submission" date="2025-08" db="UniProtKB">
        <authorList>
            <consortium name="RefSeq"/>
        </authorList>
    </citation>
    <scope>IDENTIFICATION</scope>
</reference>
<dbReference type="InterPro" id="IPR000276">
    <property type="entry name" value="GPCR_Rhodpsn"/>
</dbReference>
<dbReference type="Gene3D" id="1.20.1070.10">
    <property type="entry name" value="Rhodopsin 7-helix transmembrane proteins"/>
    <property type="match status" value="1"/>
</dbReference>
<evidence type="ECO:0000256" key="4">
    <source>
        <dbReference type="ARBA" id="ARBA00023040"/>
    </source>
</evidence>
<dbReference type="GeneID" id="110977136"/>
<feature type="transmembrane region" description="Helical" evidence="9">
    <location>
        <begin position="112"/>
        <end position="134"/>
    </location>
</feature>
<evidence type="ECO:0000256" key="1">
    <source>
        <dbReference type="ARBA" id="ARBA00004141"/>
    </source>
</evidence>
<dbReference type="OrthoDB" id="6151005at2759"/>
<dbReference type="PRINTS" id="PR00237">
    <property type="entry name" value="GPCRRHODOPSN"/>
</dbReference>
<dbReference type="AlphaFoldDB" id="A0A8B7Y2C8"/>
<feature type="transmembrane region" description="Helical" evidence="9">
    <location>
        <begin position="325"/>
        <end position="343"/>
    </location>
</feature>
<keyword evidence="4 8" id="KW-0297">G-protein coupled receptor</keyword>
<organism evidence="11 12">
    <name type="scientific">Acanthaster planci</name>
    <name type="common">Crown-of-thorns starfish</name>
    <dbReference type="NCBI Taxonomy" id="133434"/>
    <lineage>
        <taxon>Eukaryota</taxon>
        <taxon>Metazoa</taxon>
        <taxon>Echinodermata</taxon>
        <taxon>Eleutherozoa</taxon>
        <taxon>Asterozoa</taxon>
        <taxon>Asteroidea</taxon>
        <taxon>Valvatacea</taxon>
        <taxon>Valvatida</taxon>
        <taxon>Acanthasteridae</taxon>
        <taxon>Acanthaster</taxon>
    </lineage>
</organism>
<sequence length="382" mass="42927">MGAQLSDCPAPPLNLTGEEEFLETWARDRLSVVTVTVIMPILFFVGLAGNLAFLFVMARVSWMHTVTNYYLANLAVADISFLVTAVGEKVWEYRSTPVNIDTAGFMGRPGCILFNLLKSLSLFASIFLVTLVSLERFYAICKPVQHWMLSDKGRTAKLLLVTWSLALVFSCMLVPANSEIAAACFNWPDTDEFRGFPSVIANCHPVAGWMLHFKLAMQAVPFTLAMVGNISLYIMIIKNLNQRVAAKEKKQATRQGSASAAAGQSNVSQSHQIRNTVARMLIVNGTLFFICLSPFQFTSVGFLIAKGLWQPPILENYKKDIMLTIFRTLTYFNSVINPFVYTVTNKRYRHAFYVAFTFSRTEQRQRYSKNTSVVTTDMSTRM</sequence>
<proteinExistence type="inferred from homology"/>
<evidence type="ECO:0000256" key="6">
    <source>
        <dbReference type="ARBA" id="ARBA00023170"/>
    </source>
</evidence>
<feature type="domain" description="G-protein coupled receptors family 1 profile" evidence="10">
    <location>
        <begin position="49"/>
        <end position="341"/>
    </location>
</feature>
<name>A0A8B7Y2C8_ACAPL</name>
<dbReference type="Proteomes" id="UP000694845">
    <property type="component" value="Unplaced"/>
</dbReference>
<feature type="transmembrane region" description="Helical" evidence="9">
    <location>
        <begin position="281"/>
        <end position="305"/>
    </location>
</feature>
<evidence type="ECO:0000313" key="11">
    <source>
        <dbReference type="Proteomes" id="UP000694845"/>
    </source>
</evidence>
<comment type="similarity">
    <text evidence="8">Belongs to the G-protein coupled receptor 1 family.</text>
</comment>
<accession>A0A8B7Y2C8</accession>
<evidence type="ECO:0000256" key="8">
    <source>
        <dbReference type="RuleBase" id="RU000688"/>
    </source>
</evidence>
<evidence type="ECO:0000313" key="12">
    <source>
        <dbReference type="RefSeq" id="XP_022086682.1"/>
    </source>
</evidence>
<dbReference type="SMART" id="SM01381">
    <property type="entry name" value="7TM_GPCR_Srsx"/>
    <property type="match status" value="1"/>
</dbReference>
<dbReference type="SUPFAM" id="SSF81321">
    <property type="entry name" value="Family A G protein-coupled receptor-like"/>
    <property type="match status" value="1"/>
</dbReference>
<keyword evidence="2 8" id="KW-0812">Transmembrane</keyword>
<evidence type="ECO:0000256" key="3">
    <source>
        <dbReference type="ARBA" id="ARBA00022989"/>
    </source>
</evidence>
<dbReference type="PROSITE" id="PS00237">
    <property type="entry name" value="G_PROTEIN_RECEP_F1_1"/>
    <property type="match status" value="1"/>
</dbReference>
<gene>
    <name evidence="12" type="primary">LOC110977136</name>
</gene>
<evidence type="ECO:0000259" key="10">
    <source>
        <dbReference type="PROSITE" id="PS50262"/>
    </source>
</evidence>
<dbReference type="CDD" id="cd00637">
    <property type="entry name" value="7tm_classA_rhodopsin-like"/>
    <property type="match status" value="1"/>
</dbReference>
<dbReference type="RefSeq" id="XP_022086682.1">
    <property type="nucleotide sequence ID" value="XM_022230990.1"/>
</dbReference>
<dbReference type="GO" id="GO:0004930">
    <property type="term" value="F:G protein-coupled receptor activity"/>
    <property type="evidence" value="ECO:0007669"/>
    <property type="project" value="UniProtKB-KW"/>
</dbReference>
<dbReference type="GO" id="GO:0005886">
    <property type="term" value="C:plasma membrane"/>
    <property type="evidence" value="ECO:0007669"/>
    <property type="project" value="TreeGrafter"/>
</dbReference>
<evidence type="ECO:0000256" key="7">
    <source>
        <dbReference type="ARBA" id="ARBA00023224"/>
    </source>
</evidence>
<dbReference type="PROSITE" id="PS50262">
    <property type="entry name" value="G_PROTEIN_RECEP_F1_2"/>
    <property type="match status" value="1"/>
</dbReference>